<organism evidence="2 3">
    <name type="scientific">Anaeramoeba ignava</name>
    <name type="common">Anaerobic marine amoeba</name>
    <dbReference type="NCBI Taxonomy" id="1746090"/>
    <lineage>
        <taxon>Eukaryota</taxon>
        <taxon>Metamonada</taxon>
        <taxon>Anaeramoebidae</taxon>
        <taxon>Anaeramoeba</taxon>
    </lineage>
</organism>
<dbReference type="EMBL" id="JAPDFW010000063">
    <property type="protein sequence ID" value="KAJ5076146.1"/>
    <property type="molecule type" value="Genomic_DNA"/>
</dbReference>
<comment type="caution">
    <text evidence="2">The sequence shown here is derived from an EMBL/GenBank/DDBJ whole genome shotgun (WGS) entry which is preliminary data.</text>
</comment>
<name>A0A9Q0LMB3_ANAIG</name>
<gene>
    <name evidence="2" type="ORF">M0811_07009</name>
</gene>
<reference evidence="2" key="1">
    <citation type="submission" date="2022-10" db="EMBL/GenBank/DDBJ databases">
        <title>Novel sulphate-reducing endosymbionts in the free-living metamonad Anaeramoeba.</title>
        <authorList>
            <person name="Jerlstrom-Hultqvist J."/>
            <person name="Cepicka I."/>
            <person name="Gallot-Lavallee L."/>
            <person name="Salas-Leiva D."/>
            <person name="Curtis B.A."/>
            <person name="Zahonova K."/>
            <person name="Pipaliya S."/>
            <person name="Dacks J."/>
            <person name="Roger A.J."/>
        </authorList>
    </citation>
    <scope>NUCLEOTIDE SEQUENCE</scope>
    <source>
        <strain evidence="2">BMAN</strain>
    </source>
</reference>
<sequence>MKETKEIKIKIKIKINQNHFNHQNQNQNQPKEIQRIEREIEKNEANKRNIKNEPKKSTEKKPERTVFAFSNAFAPHSKN</sequence>
<dbReference type="AlphaFoldDB" id="A0A9Q0LMB3"/>
<keyword evidence="3" id="KW-1185">Reference proteome</keyword>
<dbReference type="Proteomes" id="UP001149090">
    <property type="component" value="Unassembled WGS sequence"/>
</dbReference>
<feature type="region of interest" description="Disordered" evidence="1">
    <location>
        <begin position="40"/>
        <end position="64"/>
    </location>
</feature>
<accession>A0A9Q0LMB3</accession>
<proteinExistence type="predicted"/>
<evidence type="ECO:0000313" key="3">
    <source>
        <dbReference type="Proteomes" id="UP001149090"/>
    </source>
</evidence>
<evidence type="ECO:0000313" key="2">
    <source>
        <dbReference type="EMBL" id="KAJ5076146.1"/>
    </source>
</evidence>
<protein>
    <submittedName>
        <fullName evidence="2">Uncharacterized protein</fullName>
    </submittedName>
</protein>
<evidence type="ECO:0000256" key="1">
    <source>
        <dbReference type="SAM" id="MobiDB-lite"/>
    </source>
</evidence>